<name>A0ABN3TKD6_9ACTN</name>
<dbReference type="Proteomes" id="UP001500886">
    <property type="component" value="Unassembled WGS sequence"/>
</dbReference>
<keyword evidence="2" id="KW-1185">Reference proteome</keyword>
<dbReference type="EMBL" id="BAAASL010000001">
    <property type="protein sequence ID" value="GAA2707590.1"/>
    <property type="molecule type" value="Genomic_DNA"/>
</dbReference>
<accession>A0ABN3TKD6</accession>
<sequence>MLSMLHHVGPGPRRPARAWRARTLVAAGVCTAALATGCGPQSQAAAPPARGGLSVSYDVPTAGESDERAFLKERRLPERVADDLNGSLRLRKRIDIIGTTCKKDATPEYDPETARIVLCYGFVREVRSMFEADGAAAPADRTAGVISETLYHEAAHALIDRLDLPFTGREEDVADQFAAYRLLDQGAPGRAALLAAADNYAQYARESDPSDTDPSDEHAPDAVRSANYRCYLYGAARGPAAGERPRLVDGKRLSKERAALCEQEYASLRRGWTRLLAPYAAARR</sequence>
<gene>
    <name evidence="1" type="ORF">GCM10010315_02420</name>
</gene>
<dbReference type="InterPro" id="IPR025644">
    <property type="entry name" value="DUF4344"/>
</dbReference>
<organism evidence="1 2">
    <name type="scientific">Streptomyces luteosporeus</name>
    <dbReference type="NCBI Taxonomy" id="173856"/>
    <lineage>
        <taxon>Bacteria</taxon>
        <taxon>Bacillati</taxon>
        <taxon>Actinomycetota</taxon>
        <taxon>Actinomycetes</taxon>
        <taxon>Kitasatosporales</taxon>
        <taxon>Streptomycetaceae</taxon>
        <taxon>Streptomyces</taxon>
    </lineage>
</organism>
<comment type="caution">
    <text evidence="1">The sequence shown here is derived from an EMBL/GenBank/DDBJ whole genome shotgun (WGS) entry which is preliminary data.</text>
</comment>
<protein>
    <submittedName>
        <fullName evidence="1">DUF4344 domain-containing metallopeptidase</fullName>
    </submittedName>
</protein>
<reference evidence="1 2" key="1">
    <citation type="journal article" date="2019" name="Int. J. Syst. Evol. Microbiol.">
        <title>The Global Catalogue of Microorganisms (GCM) 10K type strain sequencing project: providing services to taxonomists for standard genome sequencing and annotation.</title>
        <authorList>
            <consortium name="The Broad Institute Genomics Platform"/>
            <consortium name="The Broad Institute Genome Sequencing Center for Infectious Disease"/>
            <person name="Wu L."/>
            <person name="Ma J."/>
        </authorList>
    </citation>
    <scope>NUCLEOTIDE SEQUENCE [LARGE SCALE GENOMIC DNA]</scope>
    <source>
        <strain evidence="1 2">JCM 4542</strain>
    </source>
</reference>
<proteinExistence type="predicted"/>
<evidence type="ECO:0000313" key="1">
    <source>
        <dbReference type="EMBL" id="GAA2707590.1"/>
    </source>
</evidence>
<evidence type="ECO:0000313" key="2">
    <source>
        <dbReference type="Proteomes" id="UP001500886"/>
    </source>
</evidence>
<dbReference type="Pfam" id="PF14247">
    <property type="entry name" value="DUF4344"/>
    <property type="match status" value="1"/>
</dbReference>